<protein>
    <recommendedName>
        <fullName evidence="4">DUF2029 domain-containing protein</fullName>
    </recommendedName>
</protein>
<accession>A0A832ZWT5</accession>
<feature type="transmembrane region" description="Helical" evidence="1">
    <location>
        <begin position="328"/>
        <end position="350"/>
    </location>
</feature>
<proteinExistence type="predicted"/>
<sequence length="401" mass="44791">MLKNRWGDWRTLMLFSLLVQLVLSPFLAHGYDFLVSLVAARNVVSGVGAYEGGYEPNPSYGDAIQGIGEFPLWPIILALAYAAAGGNNFIFNLLYKLPIIASNITASRLLYKLGSDGWRDFLLNPYILFISAVWGKPDVIAALLGLYALTRAERIVFSALLTALSLNIKPLALPLIPAITAYNITTAGVRTGASFLALAIIFSIIIFLAPFQVLGWRIETPLSGLGNWFRIAGGLSPANILESIYEAGYYTLPDQLLWLGYLSPASLLIFSVLVITRYRPRDKDSLAKTAFLGVFFFLLTRTWVSEQNLAMIFALYSLSSLTQIPKPLWTVSLVFAAINLTPLHVLYPIWPTIIIDYYNSLGWIDPTRLLTKFITSLLFYGTATYYLLHLHRHRRDKESSY</sequence>
<keyword evidence="1" id="KW-1133">Transmembrane helix</keyword>
<evidence type="ECO:0000313" key="2">
    <source>
        <dbReference type="EMBL" id="HIQ30296.1"/>
    </source>
</evidence>
<feature type="transmembrane region" description="Helical" evidence="1">
    <location>
        <begin position="370"/>
        <end position="388"/>
    </location>
</feature>
<organism evidence="2 3">
    <name type="scientific">Caldiarchaeum subterraneum</name>
    <dbReference type="NCBI Taxonomy" id="311458"/>
    <lineage>
        <taxon>Archaea</taxon>
        <taxon>Nitrososphaerota</taxon>
        <taxon>Candidatus Caldarchaeales</taxon>
        <taxon>Candidatus Caldarchaeaceae</taxon>
        <taxon>Candidatus Caldarchaeum</taxon>
    </lineage>
</organism>
<evidence type="ECO:0000313" key="3">
    <source>
        <dbReference type="Proteomes" id="UP000608579"/>
    </source>
</evidence>
<gene>
    <name evidence="2" type="ORF">EYH45_07005</name>
</gene>
<name>A0A832ZWT5_CALS0</name>
<keyword evidence="1" id="KW-0472">Membrane</keyword>
<evidence type="ECO:0008006" key="4">
    <source>
        <dbReference type="Google" id="ProtNLM"/>
    </source>
</evidence>
<comment type="caution">
    <text evidence="2">The sequence shown here is derived from an EMBL/GenBank/DDBJ whole genome shotgun (WGS) entry which is preliminary data.</text>
</comment>
<dbReference type="Proteomes" id="UP000608579">
    <property type="component" value="Unassembled WGS sequence"/>
</dbReference>
<reference evidence="2" key="1">
    <citation type="journal article" date="2020" name="ISME J.">
        <title>Gammaproteobacteria mediating utilization of methyl-, sulfur- and petroleum organic compounds in deep ocean hydrothermal plumes.</title>
        <authorList>
            <person name="Zhou Z."/>
            <person name="Liu Y."/>
            <person name="Pan J."/>
            <person name="Cron B.R."/>
            <person name="Toner B.M."/>
            <person name="Anantharaman K."/>
            <person name="Breier J.A."/>
            <person name="Dick G.J."/>
            <person name="Li M."/>
        </authorList>
    </citation>
    <scope>NUCLEOTIDE SEQUENCE</scope>
    <source>
        <strain evidence="2">SZUA-1515</strain>
    </source>
</reference>
<feature type="transmembrane region" description="Helical" evidence="1">
    <location>
        <begin position="126"/>
        <end position="149"/>
    </location>
</feature>
<dbReference type="AlphaFoldDB" id="A0A832ZWT5"/>
<feature type="transmembrane region" description="Helical" evidence="1">
    <location>
        <begin position="257"/>
        <end position="278"/>
    </location>
</feature>
<dbReference type="EMBL" id="DQVM01000135">
    <property type="protein sequence ID" value="HIQ30296.1"/>
    <property type="molecule type" value="Genomic_DNA"/>
</dbReference>
<evidence type="ECO:0000256" key="1">
    <source>
        <dbReference type="SAM" id="Phobius"/>
    </source>
</evidence>
<keyword evidence="1" id="KW-0812">Transmembrane</keyword>
<feature type="transmembrane region" description="Helical" evidence="1">
    <location>
        <begin position="194"/>
        <end position="216"/>
    </location>
</feature>